<evidence type="ECO:0000313" key="2">
    <source>
        <dbReference type="Proteomes" id="UP001196413"/>
    </source>
</evidence>
<accession>A0AAD5M036</accession>
<proteinExistence type="predicted"/>
<evidence type="ECO:0000313" key="1">
    <source>
        <dbReference type="EMBL" id="KAJ1349665.1"/>
    </source>
</evidence>
<dbReference type="AlphaFoldDB" id="A0AAD5M036"/>
<protein>
    <submittedName>
        <fullName evidence="1">Uncharacterized protein</fullName>
    </submittedName>
</protein>
<comment type="caution">
    <text evidence="1">The sequence shown here is derived from an EMBL/GenBank/DDBJ whole genome shotgun (WGS) entry which is preliminary data.</text>
</comment>
<gene>
    <name evidence="1" type="ORF">KIN20_005263</name>
</gene>
<sequence length="107" mass="11818">MHESINSHEQKIVALDDLMVVGLCEDLSTAFCMRRCDSVISCRRTAIVAQENKPTSMMNVMHFTQSNIRNLKEIGDNTTVNASGGSIPLASTLMQSVNERLENCISD</sequence>
<dbReference type="EMBL" id="JAHQIW010000709">
    <property type="protein sequence ID" value="KAJ1349665.1"/>
    <property type="molecule type" value="Genomic_DNA"/>
</dbReference>
<reference evidence="1" key="1">
    <citation type="submission" date="2021-06" db="EMBL/GenBank/DDBJ databases">
        <title>Parelaphostrongylus tenuis whole genome reference sequence.</title>
        <authorList>
            <person name="Garwood T.J."/>
            <person name="Larsen P.A."/>
            <person name="Fountain-Jones N.M."/>
            <person name="Garbe J.R."/>
            <person name="Macchietto M.G."/>
            <person name="Kania S.A."/>
            <person name="Gerhold R.W."/>
            <person name="Richards J.E."/>
            <person name="Wolf T.M."/>
        </authorList>
    </citation>
    <scope>NUCLEOTIDE SEQUENCE</scope>
    <source>
        <strain evidence="1">MNPRO001-30</strain>
        <tissue evidence="1">Meninges</tissue>
    </source>
</reference>
<keyword evidence="2" id="KW-1185">Reference proteome</keyword>
<name>A0AAD5M036_PARTN</name>
<dbReference type="Proteomes" id="UP001196413">
    <property type="component" value="Unassembled WGS sequence"/>
</dbReference>
<organism evidence="1 2">
    <name type="scientific">Parelaphostrongylus tenuis</name>
    <name type="common">Meningeal worm</name>
    <dbReference type="NCBI Taxonomy" id="148309"/>
    <lineage>
        <taxon>Eukaryota</taxon>
        <taxon>Metazoa</taxon>
        <taxon>Ecdysozoa</taxon>
        <taxon>Nematoda</taxon>
        <taxon>Chromadorea</taxon>
        <taxon>Rhabditida</taxon>
        <taxon>Rhabditina</taxon>
        <taxon>Rhabditomorpha</taxon>
        <taxon>Strongyloidea</taxon>
        <taxon>Metastrongylidae</taxon>
        <taxon>Parelaphostrongylus</taxon>
    </lineage>
</organism>